<evidence type="ECO:0000313" key="6">
    <source>
        <dbReference type="EMBL" id="MEC3938074.1"/>
    </source>
</evidence>
<sequence length="217" mass="24270">MARFGEDFLQTQLERRQKWAEKGLRSGSGKSFNLSNPTSKPSSKKKVQRPVGARLGDPGYVSPHAVAMAMLAKKPDLRKGNQEYYEQVELFARIEVADPELYALTSAIPNGGYRPVKTAGMMTASGLKNGYPDVMVDMPRGVYHGCRLELKAKGGRISEAQIFKLRLLAEQGYYCTLAEGVEEAYQLLMQYRHLAPGESIPTWPRNVAWAEKENNEQ</sequence>
<comment type="caution">
    <text evidence="6">The sequence shown here is derived from an EMBL/GenBank/DDBJ whole genome shotgun (WGS) entry which is preliminary data.</text>
</comment>
<dbReference type="Proteomes" id="UP001357437">
    <property type="component" value="Unassembled WGS sequence"/>
</dbReference>
<evidence type="ECO:0000256" key="2">
    <source>
        <dbReference type="ARBA" id="ARBA00022722"/>
    </source>
</evidence>
<proteinExistence type="predicted"/>
<gene>
    <name evidence="6" type="ORF">VOF76_18080</name>
</gene>
<protein>
    <submittedName>
        <fullName evidence="6">VRR-NUC domain-containing protein</fullName>
    </submittedName>
</protein>
<name>A0ABU6I909_9ENTR</name>
<feature type="domain" description="VRR-NUC" evidence="5">
    <location>
        <begin position="81"/>
        <end position="182"/>
    </location>
</feature>
<dbReference type="RefSeq" id="WP_220434819.1">
    <property type="nucleotide sequence ID" value="NZ_JAODYM010000030.1"/>
</dbReference>
<evidence type="ECO:0000259" key="5">
    <source>
        <dbReference type="SMART" id="SM00990"/>
    </source>
</evidence>
<organism evidence="6 7">
    <name type="scientific">Leclercia adecarboxylata</name>
    <dbReference type="NCBI Taxonomy" id="83655"/>
    <lineage>
        <taxon>Bacteria</taxon>
        <taxon>Pseudomonadati</taxon>
        <taxon>Pseudomonadota</taxon>
        <taxon>Gammaproteobacteria</taxon>
        <taxon>Enterobacterales</taxon>
        <taxon>Enterobacteriaceae</taxon>
        <taxon>Leclercia</taxon>
    </lineage>
</organism>
<reference evidence="6 7" key="1">
    <citation type="submission" date="2024-01" db="EMBL/GenBank/DDBJ databases">
        <title>Comparative Genomics of Leclercia adecarboxylata Strains Isolated from Several Sources.</title>
        <authorList>
            <person name="Yescas-Zazueta V."/>
            <person name="Balbuena-Alonso M.G."/>
            <person name="Valencia D."/>
            <person name="Mendez-Pfeiffer P.A."/>
            <person name="Ballesteros-Monrreal M.G."/>
            <person name="Rocha-Gracia R.D.C."/>
            <person name="Barrios-Villa E."/>
        </authorList>
    </citation>
    <scope>NUCLEOTIDE SEQUENCE [LARGE SCALE GENOMIC DNA]</scope>
    <source>
        <strain evidence="6 7">33MEM</strain>
    </source>
</reference>
<dbReference type="EMBL" id="JAYMCU010000037">
    <property type="protein sequence ID" value="MEC3938074.1"/>
    <property type="molecule type" value="Genomic_DNA"/>
</dbReference>
<dbReference type="SMART" id="SM00990">
    <property type="entry name" value="VRR_NUC"/>
    <property type="match status" value="1"/>
</dbReference>
<comment type="cofactor">
    <cofactor evidence="1">
        <name>Mg(2+)</name>
        <dbReference type="ChEBI" id="CHEBI:18420"/>
    </cofactor>
</comment>
<evidence type="ECO:0000313" key="7">
    <source>
        <dbReference type="Proteomes" id="UP001357437"/>
    </source>
</evidence>
<dbReference type="Gene3D" id="3.40.1350.10">
    <property type="match status" value="1"/>
</dbReference>
<keyword evidence="3" id="KW-0378">Hydrolase</keyword>
<evidence type="ECO:0000256" key="1">
    <source>
        <dbReference type="ARBA" id="ARBA00001946"/>
    </source>
</evidence>
<dbReference type="InterPro" id="IPR011856">
    <property type="entry name" value="tRNA_endonuc-like_dom_sf"/>
</dbReference>
<evidence type="ECO:0000256" key="3">
    <source>
        <dbReference type="ARBA" id="ARBA00022801"/>
    </source>
</evidence>
<keyword evidence="7" id="KW-1185">Reference proteome</keyword>
<feature type="region of interest" description="Disordered" evidence="4">
    <location>
        <begin position="19"/>
        <end position="56"/>
    </location>
</feature>
<keyword evidence="2" id="KW-0540">Nuclease</keyword>
<evidence type="ECO:0000256" key="4">
    <source>
        <dbReference type="SAM" id="MobiDB-lite"/>
    </source>
</evidence>
<dbReference type="InterPro" id="IPR014883">
    <property type="entry name" value="VRR_NUC"/>
</dbReference>
<accession>A0ABU6I909</accession>